<protein>
    <submittedName>
        <fullName evidence="1">Uncharacterized protein</fullName>
    </submittedName>
</protein>
<accession>A0A1H4KVK8</accession>
<dbReference type="OrthoDB" id="2959244at2"/>
<dbReference type="RefSeq" id="WP_072948180.1">
    <property type="nucleotide sequence ID" value="NZ_FNSV01000005.1"/>
</dbReference>
<keyword evidence="2" id="KW-1185">Reference proteome</keyword>
<name>A0A1H4KVK8_9NOCA</name>
<dbReference type="AlphaFoldDB" id="A0A1H4KVK8"/>
<reference evidence="2" key="1">
    <citation type="submission" date="2016-10" db="EMBL/GenBank/DDBJ databases">
        <authorList>
            <person name="Varghese N."/>
            <person name="Submissions S."/>
        </authorList>
    </citation>
    <scope>NUCLEOTIDE SEQUENCE [LARGE SCALE GENOMIC DNA]</scope>
    <source>
        <strain evidence="2">DSM 44498</strain>
    </source>
</reference>
<evidence type="ECO:0000313" key="1">
    <source>
        <dbReference type="EMBL" id="SEB62145.1"/>
    </source>
</evidence>
<sequence length="394" mass="42179">MTGWNNWGAGAAVTAAEFVDTANHLLGAVLARVPGEQARCDLLDGLAASLATSGRESVLAVETFEATGDDSRKEIARQARVLGAGIAEIARQAPTPAGAVPLRSNCQGHLWTPTVAEHLTGSPNAAVVMQLYNEWLHQLVLLRDALLPYRNWQQARLRVDRQGLRHVEDARRKFLAQFLTRTPRHDMIVRLAAAAVSDLPIPQRAYGFRGAAGTALPSVLTGSPLHSPRNLLDWAEGVDGAPTAYVPAVEDYLSLPTTTPMRSHRLDRPEYTLVESGGGAGRSHLTLRSPGLPDVDLGQALRGHRYSYRVVGGQSASPAAEIPRYAARDLLTADGLVDFPAGTHLIDSTADTPSVLAVLGKILPHNTILWDGHDWTHARRAGKAGPPKVVVSSG</sequence>
<gene>
    <name evidence="1" type="ORF">SAMN04490239_0909</name>
</gene>
<proteinExistence type="predicted"/>
<dbReference type="EMBL" id="FNSV01000005">
    <property type="protein sequence ID" value="SEB62145.1"/>
    <property type="molecule type" value="Genomic_DNA"/>
</dbReference>
<dbReference type="Proteomes" id="UP000183561">
    <property type="component" value="Unassembled WGS sequence"/>
</dbReference>
<organism evidence="1 2">
    <name type="scientific">Rhodococcus koreensis</name>
    <dbReference type="NCBI Taxonomy" id="99653"/>
    <lineage>
        <taxon>Bacteria</taxon>
        <taxon>Bacillati</taxon>
        <taxon>Actinomycetota</taxon>
        <taxon>Actinomycetes</taxon>
        <taxon>Mycobacteriales</taxon>
        <taxon>Nocardiaceae</taxon>
        <taxon>Rhodococcus</taxon>
    </lineage>
</organism>
<evidence type="ECO:0000313" key="2">
    <source>
        <dbReference type="Proteomes" id="UP000183561"/>
    </source>
</evidence>